<feature type="binding site" evidence="5">
    <location>
        <position position="270"/>
    </location>
    <ligand>
        <name>NAD(+)</name>
        <dbReference type="ChEBI" id="CHEBI:57540"/>
    </ligand>
</feature>
<dbReference type="InterPro" id="IPR026587">
    <property type="entry name" value="Sirtuin_class_II"/>
</dbReference>
<keyword evidence="1 5" id="KW-0808">Transferase</keyword>
<dbReference type="RefSeq" id="WP_253477871.1">
    <property type="nucleotide sequence ID" value="NZ_JALJXV010000005.1"/>
</dbReference>
<keyword evidence="3 5" id="KW-0862">Zinc</keyword>
<keyword evidence="9" id="KW-1185">Reference proteome</keyword>
<dbReference type="EC" id="2.3.1.286" evidence="5"/>
<feature type="binding site" evidence="5">
    <location>
        <begin position="226"/>
        <end position="228"/>
    </location>
    <ligand>
        <name>NAD(+)</name>
        <dbReference type="ChEBI" id="CHEBI:57540"/>
    </ligand>
</feature>
<dbReference type="PANTHER" id="PTHR11085">
    <property type="entry name" value="NAD-DEPENDENT PROTEIN DEACYLASE SIRTUIN-5, MITOCHONDRIAL-RELATED"/>
    <property type="match status" value="1"/>
</dbReference>
<dbReference type="InterPro" id="IPR050134">
    <property type="entry name" value="NAD-dep_sirtuin_deacylases"/>
</dbReference>
<keyword evidence="4 5" id="KW-0520">NAD</keyword>
<dbReference type="Pfam" id="PF02146">
    <property type="entry name" value="SIR2"/>
    <property type="match status" value="1"/>
</dbReference>
<comment type="cofactor">
    <cofactor evidence="5">
        <name>Zn(2+)</name>
        <dbReference type="ChEBI" id="CHEBI:29105"/>
    </cofactor>
    <text evidence="5">Binds 1 zinc ion per subunit.</text>
</comment>
<dbReference type="Gene3D" id="3.40.50.1220">
    <property type="entry name" value="TPP-binding domain"/>
    <property type="match status" value="1"/>
</dbReference>
<dbReference type="GO" id="GO:0017136">
    <property type="term" value="F:histone deacetylase activity, NAD-dependent"/>
    <property type="evidence" value="ECO:0007669"/>
    <property type="project" value="TreeGrafter"/>
</dbReference>
<evidence type="ECO:0000313" key="9">
    <source>
        <dbReference type="Proteomes" id="UP001205843"/>
    </source>
</evidence>
<proteinExistence type="inferred from homology"/>
<reference evidence="8" key="1">
    <citation type="submission" date="2022-03" db="EMBL/GenBank/DDBJ databases">
        <title>Genomic Encyclopedia of Type Strains, Phase III (KMG-III): the genomes of soil and plant-associated and newly described type strains.</title>
        <authorList>
            <person name="Whitman W."/>
        </authorList>
    </citation>
    <scope>NUCLEOTIDE SEQUENCE</scope>
    <source>
        <strain evidence="8">ANL 6-2</strain>
    </source>
</reference>
<dbReference type="AlphaFoldDB" id="A0AAE3KGA3"/>
<feature type="binding site" evidence="5">
    <location>
        <begin position="252"/>
        <end position="254"/>
    </location>
    <ligand>
        <name>NAD(+)</name>
        <dbReference type="ChEBI" id="CHEBI:57540"/>
    </ligand>
</feature>
<evidence type="ECO:0000256" key="3">
    <source>
        <dbReference type="ARBA" id="ARBA00022833"/>
    </source>
</evidence>
<evidence type="ECO:0000256" key="2">
    <source>
        <dbReference type="ARBA" id="ARBA00022723"/>
    </source>
</evidence>
<gene>
    <name evidence="5" type="primary">cobB</name>
    <name evidence="8" type="ORF">J2T57_002185</name>
</gene>
<dbReference type="GO" id="GO:0005737">
    <property type="term" value="C:cytoplasm"/>
    <property type="evidence" value="ECO:0007669"/>
    <property type="project" value="UniProtKB-SubCell"/>
</dbReference>
<evidence type="ECO:0000256" key="5">
    <source>
        <dbReference type="HAMAP-Rule" id="MF_01967"/>
    </source>
</evidence>
<dbReference type="Gene3D" id="3.30.1600.10">
    <property type="entry name" value="SIR2/SIRT2 'Small Domain"/>
    <property type="match status" value="1"/>
</dbReference>
<dbReference type="PANTHER" id="PTHR11085:SF10">
    <property type="entry name" value="NAD-DEPENDENT PROTEIN DEACYLASE SIRTUIN-5, MITOCHONDRIAL-RELATED"/>
    <property type="match status" value="1"/>
</dbReference>
<feature type="domain" description="Deacetylase sirtuin-type" evidence="7">
    <location>
        <begin position="7"/>
        <end position="284"/>
    </location>
</feature>
<keyword evidence="5" id="KW-0963">Cytoplasm</keyword>
<feature type="active site" description="Proton acceptor" evidence="5 6">
    <location>
        <position position="127"/>
    </location>
</feature>
<dbReference type="NCBIfam" id="NF003738">
    <property type="entry name" value="PRK05333.1"/>
    <property type="match status" value="1"/>
</dbReference>
<feature type="binding site" evidence="5 6">
    <location>
        <position position="135"/>
    </location>
    <ligand>
        <name>Zn(2+)</name>
        <dbReference type="ChEBI" id="CHEBI:29105"/>
    </ligand>
</feature>
<comment type="subcellular location">
    <subcellularLocation>
        <location evidence="5">Cytoplasm</location>
    </subcellularLocation>
</comment>
<feature type="binding site" evidence="5 6">
    <location>
        <position position="189"/>
    </location>
    <ligand>
        <name>Zn(2+)</name>
        <dbReference type="ChEBI" id="CHEBI:29105"/>
    </ligand>
</feature>
<name>A0AAE3KGA3_9GAMM</name>
<dbReference type="Proteomes" id="UP001205843">
    <property type="component" value="Unassembled WGS sequence"/>
</dbReference>
<feature type="binding site" evidence="5 6">
    <location>
        <position position="138"/>
    </location>
    <ligand>
        <name>Zn(2+)</name>
        <dbReference type="ChEBI" id="CHEBI:29105"/>
    </ligand>
</feature>
<dbReference type="HAMAP" id="MF_01967">
    <property type="entry name" value="Sirtuin_ClassII"/>
    <property type="match status" value="1"/>
</dbReference>
<evidence type="ECO:0000256" key="1">
    <source>
        <dbReference type="ARBA" id="ARBA00022679"/>
    </source>
</evidence>
<feature type="binding site" evidence="5 6">
    <location>
        <position position="186"/>
    </location>
    <ligand>
        <name>Zn(2+)</name>
        <dbReference type="ChEBI" id="CHEBI:29105"/>
    </ligand>
</feature>
<comment type="function">
    <text evidence="5">NAD-dependent protein deacetylase which modulates the activities of several enzymes which are inactive in their acetylated form.</text>
</comment>
<feature type="binding site" evidence="5">
    <location>
        <begin position="109"/>
        <end position="112"/>
    </location>
    <ligand>
        <name>NAD(+)</name>
        <dbReference type="ChEBI" id="CHEBI:57540"/>
    </ligand>
</feature>
<evidence type="ECO:0000259" key="7">
    <source>
        <dbReference type="PROSITE" id="PS50305"/>
    </source>
</evidence>
<dbReference type="GO" id="GO:0070403">
    <property type="term" value="F:NAD+ binding"/>
    <property type="evidence" value="ECO:0007669"/>
    <property type="project" value="UniProtKB-UniRule"/>
</dbReference>
<accession>A0AAE3KGA3</accession>
<keyword evidence="2 5" id="KW-0479">Metal-binding</keyword>
<dbReference type="InterPro" id="IPR003000">
    <property type="entry name" value="Sirtuin"/>
</dbReference>
<dbReference type="InterPro" id="IPR029035">
    <property type="entry name" value="DHS-like_NAD/FAD-binding_dom"/>
</dbReference>
<sequence length="284" mass="31273">MAVNDAGLPVEETLRELATLLARGEVMVLTGAGCSTSCGIPDYRDDDGGWKRSRPIQYQEFLRSAQARRRYWARSLVGWRNVAVARPGTAHAALAEFERAGLLRWLITQNVDGLHQQAGSRRVTDLHGRLDTVRCLDCGQRVTRAAFQHQLFDANPDWQHLDAPSRPDGDADIDQIDFGGFHVPPCVACGGVLKPDVVFFGENVPRQTVQACFTRLERSRLLLVVGSSLMVWSGYRFVRRAAELGTPVAIINRGKTRGDAEASYRLAGDCGELLRQLQAFGAAA</sequence>
<protein>
    <recommendedName>
        <fullName evidence="5">NAD-dependent protein deacetylase</fullName>
        <ecNumber evidence="5">2.3.1.286</ecNumber>
    </recommendedName>
    <alternativeName>
        <fullName evidence="5">Regulatory protein SIR2 homolog</fullName>
    </alternativeName>
</protein>
<dbReference type="EMBL" id="JALJXV010000005">
    <property type="protein sequence ID" value="MCP1675037.1"/>
    <property type="molecule type" value="Genomic_DNA"/>
</dbReference>
<evidence type="ECO:0000256" key="6">
    <source>
        <dbReference type="PROSITE-ProRule" id="PRU00236"/>
    </source>
</evidence>
<dbReference type="InterPro" id="IPR026590">
    <property type="entry name" value="Ssirtuin_cat_dom"/>
</dbReference>
<evidence type="ECO:0000256" key="4">
    <source>
        <dbReference type="ARBA" id="ARBA00023027"/>
    </source>
</evidence>
<dbReference type="InterPro" id="IPR026591">
    <property type="entry name" value="Sirtuin_cat_small_dom_sf"/>
</dbReference>
<comment type="similarity">
    <text evidence="5">Belongs to the sirtuin family. Class II subfamily.</text>
</comment>
<dbReference type="SUPFAM" id="SSF52467">
    <property type="entry name" value="DHS-like NAD/FAD-binding domain"/>
    <property type="match status" value="1"/>
</dbReference>
<comment type="catalytic activity">
    <reaction evidence="5">
        <text>N(6)-acetyl-L-lysyl-[protein] + NAD(+) + H2O = 2''-O-acetyl-ADP-D-ribose + nicotinamide + L-lysyl-[protein]</text>
        <dbReference type="Rhea" id="RHEA:43636"/>
        <dbReference type="Rhea" id="RHEA-COMP:9752"/>
        <dbReference type="Rhea" id="RHEA-COMP:10731"/>
        <dbReference type="ChEBI" id="CHEBI:15377"/>
        <dbReference type="ChEBI" id="CHEBI:17154"/>
        <dbReference type="ChEBI" id="CHEBI:29969"/>
        <dbReference type="ChEBI" id="CHEBI:57540"/>
        <dbReference type="ChEBI" id="CHEBI:61930"/>
        <dbReference type="ChEBI" id="CHEBI:83767"/>
        <dbReference type="EC" id="2.3.1.286"/>
    </reaction>
</comment>
<evidence type="ECO:0000313" key="8">
    <source>
        <dbReference type="EMBL" id="MCP1675037.1"/>
    </source>
</evidence>
<dbReference type="PROSITE" id="PS50305">
    <property type="entry name" value="SIRTUIN"/>
    <property type="match status" value="1"/>
</dbReference>
<organism evidence="8 9">
    <name type="scientific">Natronocella acetinitrilica</name>
    <dbReference type="NCBI Taxonomy" id="414046"/>
    <lineage>
        <taxon>Bacteria</taxon>
        <taxon>Pseudomonadati</taxon>
        <taxon>Pseudomonadota</taxon>
        <taxon>Gammaproteobacteria</taxon>
        <taxon>Chromatiales</taxon>
        <taxon>Ectothiorhodospiraceae</taxon>
        <taxon>Natronocella</taxon>
    </lineage>
</organism>
<comment type="caution">
    <text evidence="8">The sequence shown here is derived from an EMBL/GenBank/DDBJ whole genome shotgun (WGS) entry which is preliminary data.</text>
</comment>
<comment type="caution">
    <text evidence="5">Lacks conserved residue(s) required for the propagation of feature annotation.</text>
</comment>
<dbReference type="GO" id="GO:0008270">
    <property type="term" value="F:zinc ion binding"/>
    <property type="evidence" value="ECO:0007669"/>
    <property type="project" value="UniProtKB-UniRule"/>
</dbReference>